<organism evidence="1">
    <name type="scientific">marine metagenome</name>
    <dbReference type="NCBI Taxonomy" id="408172"/>
    <lineage>
        <taxon>unclassified sequences</taxon>
        <taxon>metagenomes</taxon>
        <taxon>ecological metagenomes</taxon>
    </lineage>
</organism>
<gene>
    <name evidence="1" type="ORF">METZ01_LOCUS37932</name>
</gene>
<reference evidence="1" key="1">
    <citation type="submission" date="2018-05" db="EMBL/GenBank/DDBJ databases">
        <authorList>
            <person name="Lanie J.A."/>
            <person name="Ng W.-L."/>
            <person name="Kazmierczak K.M."/>
            <person name="Andrzejewski T.M."/>
            <person name="Davidsen T.M."/>
            <person name="Wayne K.J."/>
            <person name="Tettelin H."/>
            <person name="Glass J.I."/>
            <person name="Rusch D."/>
            <person name="Podicherti R."/>
            <person name="Tsui H.-C.T."/>
            <person name="Winkler M.E."/>
        </authorList>
    </citation>
    <scope>NUCLEOTIDE SEQUENCE</scope>
</reference>
<name>A0A381R2K4_9ZZZZ</name>
<sequence length="40" mass="4730">MFLISLPQLLLVRSRLQKLFHNSVSFITSYKDYKINVNMA</sequence>
<dbReference type="EMBL" id="UINC01001619">
    <property type="protein sequence ID" value="SUZ85078.1"/>
    <property type="molecule type" value="Genomic_DNA"/>
</dbReference>
<evidence type="ECO:0000313" key="1">
    <source>
        <dbReference type="EMBL" id="SUZ85078.1"/>
    </source>
</evidence>
<dbReference type="AlphaFoldDB" id="A0A381R2K4"/>
<accession>A0A381R2K4</accession>
<protein>
    <submittedName>
        <fullName evidence="1">Uncharacterized protein</fullName>
    </submittedName>
</protein>
<proteinExistence type="predicted"/>